<dbReference type="STRING" id="169427.SAMN05192548_1005118"/>
<dbReference type="AlphaFoldDB" id="A0A1M6LHE9"/>
<organism evidence="1 2">
    <name type="scientific">Paraburkholderia terricola</name>
    <dbReference type="NCBI Taxonomy" id="169427"/>
    <lineage>
        <taxon>Bacteria</taxon>
        <taxon>Pseudomonadati</taxon>
        <taxon>Pseudomonadota</taxon>
        <taxon>Betaproteobacteria</taxon>
        <taxon>Burkholderiales</taxon>
        <taxon>Burkholderiaceae</taxon>
        <taxon>Paraburkholderia</taxon>
    </lineage>
</organism>
<evidence type="ECO:0000313" key="1">
    <source>
        <dbReference type="EMBL" id="SHJ70609.1"/>
    </source>
</evidence>
<name>A0A1M6LHE9_9BURK</name>
<protein>
    <submittedName>
        <fullName evidence="1">Uncharacterized protein</fullName>
    </submittedName>
</protein>
<proteinExistence type="predicted"/>
<reference evidence="1 2" key="1">
    <citation type="submission" date="2016-11" db="EMBL/GenBank/DDBJ databases">
        <authorList>
            <person name="Jaros S."/>
            <person name="Januszkiewicz K."/>
            <person name="Wedrychowicz H."/>
        </authorList>
    </citation>
    <scope>NUCLEOTIDE SEQUENCE [LARGE SCALE GENOMIC DNA]</scope>
    <source>
        <strain evidence="1 2">LMG 20594</strain>
    </source>
</reference>
<dbReference type="EMBL" id="FRAB01000005">
    <property type="protein sequence ID" value="SHJ70609.1"/>
    <property type="molecule type" value="Genomic_DNA"/>
</dbReference>
<gene>
    <name evidence="1" type="ORF">SAMN05192548_1005118</name>
</gene>
<accession>A0A1M6LHE9</accession>
<dbReference type="Proteomes" id="UP000184395">
    <property type="component" value="Unassembled WGS sequence"/>
</dbReference>
<sequence>MIFFQTLSKTRLQRLRGYMSRETLTAEAFRRNHNSVTATHRNRSARSIEHLCNRSRGYGASRLRSIGYAQTLAAQAFHGSVTVVTAVTAKNGDARGATCMQV</sequence>
<evidence type="ECO:0000313" key="2">
    <source>
        <dbReference type="Proteomes" id="UP000184395"/>
    </source>
</evidence>